<accession>A0A9N9KT37</accession>
<dbReference type="OrthoDB" id="3934656at2759"/>
<comment type="cofactor">
    <cofactor evidence="1 4">
        <name>heme</name>
        <dbReference type="ChEBI" id="CHEBI:30413"/>
    </cofactor>
</comment>
<dbReference type="AlphaFoldDB" id="A0A9N9KT37"/>
<evidence type="ECO:0000256" key="6">
    <source>
        <dbReference type="SAM" id="Phobius"/>
    </source>
</evidence>
<dbReference type="InterPro" id="IPR017972">
    <property type="entry name" value="Cyt_P450_CS"/>
</dbReference>
<dbReference type="PRINTS" id="PR00385">
    <property type="entry name" value="P450"/>
</dbReference>
<evidence type="ECO:0000256" key="4">
    <source>
        <dbReference type="PIRSR" id="PIRSR602401-1"/>
    </source>
</evidence>
<dbReference type="Pfam" id="PF00067">
    <property type="entry name" value="p450"/>
    <property type="match status" value="1"/>
</dbReference>
<keyword evidence="4 5" id="KW-0349">Heme</keyword>
<dbReference type="CDD" id="cd11060">
    <property type="entry name" value="CYP57A1-like"/>
    <property type="match status" value="1"/>
</dbReference>
<proteinExistence type="inferred from homology"/>
<dbReference type="EMBL" id="CAJVRL010000052">
    <property type="protein sequence ID" value="CAG8953710.1"/>
    <property type="molecule type" value="Genomic_DNA"/>
</dbReference>
<dbReference type="GO" id="GO:0004497">
    <property type="term" value="F:monooxygenase activity"/>
    <property type="evidence" value="ECO:0007669"/>
    <property type="project" value="UniProtKB-KW"/>
</dbReference>
<feature type="binding site" description="axial binding residue" evidence="4">
    <location>
        <position position="458"/>
    </location>
    <ligand>
        <name>heme</name>
        <dbReference type="ChEBI" id="CHEBI:30413"/>
    </ligand>
    <ligandPart>
        <name>Fe</name>
        <dbReference type="ChEBI" id="CHEBI:18248"/>
    </ligandPart>
</feature>
<keyword evidence="6" id="KW-1133">Transmembrane helix</keyword>
<dbReference type="PRINTS" id="PR00463">
    <property type="entry name" value="EP450I"/>
</dbReference>
<feature type="transmembrane region" description="Helical" evidence="6">
    <location>
        <begin position="20"/>
        <end position="40"/>
    </location>
</feature>
<dbReference type="InterPro" id="IPR050121">
    <property type="entry name" value="Cytochrome_P450_monoxygenase"/>
</dbReference>
<evidence type="ECO:0008006" key="9">
    <source>
        <dbReference type="Google" id="ProtNLM"/>
    </source>
</evidence>
<dbReference type="InterPro" id="IPR002401">
    <property type="entry name" value="Cyt_P450_E_grp-I"/>
</dbReference>
<evidence type="ECO:0000256" key="2">
    <source>
        <dbReference type="ARBA" id="ARBA00022723"/>
    </source>
</evidence>
<comment type="similarity">
    <text evidence="5">Belongs to the cytochrome P450 family.</text>
</comment>
<keyword evidence="6" id="KW-0472">Membrane</keyword>
<evidence type="ECO:0000256" key="3">
    <source>
        <dbReference type="ARBA" id="ARBA00023004"/>
    </source>
</evidence>
<dbReference type="Gene3D" id="1.10.630.10">
    <property type="entry name" value="Cytochrome P450"/>
    <property type="match status" value="1"/>
</dbReference>
<comment type="caution">
    <text evidence="7">The sequence shown here is derived from an EMBL/GenBank/DDBJ whole genome shotgun (WGS) entry which is preliminary data.</text>
</comment>
<dbReference type="PANTHER" id="PTHR24305:SF85">
    <property type="entry name" value="P450, PUTATIVE (EUROFUNG)-RELATED"/>
    <property type="match status" value="1"/>
</dbReference>
<sequence length="513" mass="58461">MDYLSAINGVIHVPPLHSVLKALFVAWAVYFFFDCVYSIYFHPLRHFPGPFWASISNFWKLYIAITKESHIRGIKYHEKYGPVIRVAPNLLVFNDPMLLPTVYHRYADKTDFYSPGVLGRVTPPFQTKDHKEHAMKRKRVAPSFQMTNLKKLEVEVDDSINQLTSIFEEKYAEKDIQIDLSDWLKWFIYDTVSGLAFGKSPGFVKNGMDVEGLIESFHSMAPMAGLVATLPHIMNSILNTPILGNWLMPHSGDGTGTGRIMQFRDNMLQDRLANRHENAHGDFLDNIMNAKNSDGSFMTEDEIKVEALVLMVAATDTTAAFIGSFVQNIISNSVVHERLQNEIQEFDVQERLNTGVVTYEEALTLPYFQACIKESLRFSPSTPFMMPRLVSKGGITINGIFVPEGTEIGANPYVVHRDTKVFGADAANFNPDRWLASEARTKEMDKYVLTWGYGPRICLGKNIAQMITNKLCLELFRKFNFGCVNPEQPWREENLAIMVYYDHWLSIKPKTRA</sequence>
<reference evidence="7" key="1">
    <citation type="submission" date="2021-07" db="EMBL/GenBank/DDBJ databases">
        <authorList>
            <person name="Durling M."/>
        </authorList>
    </citation>
    <scope>NUCLEOTIDE SEQUENCE</scope>
</reference>
<dbReference type="Proteomes" id="UP000696280">
    <property type="component" value="Unassembled WGS sequence"/>
</dbReference>
<dbReference type="PROSITE" id="PS00086">
    <property type="entry name" value="CYTOCHROME_P450"/>
    <property type="match status" value="1"/>
</dbReference>
<keyword evidence="5" id="KW-0560">Oxidoreductase</keyword>
<gene>
    <name evidence="7" type="ORF">HYFRA_00006599</name>
</gene>
<keyword evidence="3 4" id="KW-0408">Iron</keyword>
<dbReference type="GO" id="GO:0016705">
    <property type="term" value="F:oxidoreductase activity, acting on paired donors, with incorporation or reduction of molecular oxygen"/>
    <property type="evidence" value="ECO:0007669"/>
    <property type="project" value="InterPro"/>
</dbReference>
<keyword evidence="2 4" id="KW-0479">Metal-binding</keyword>
<dbReference type="InterPro" id="IPR036396">
    <property type="entry name" value="Cyt_P450_sf"/>
</dbReference>
<evidence type="ECO:0000256" key="5">
    <source>
        <dbReference type="RuleBase" id="RU000461"/>
    </source>
</evidence>
<dbReference type="GO" id="GO:0005506">
    <property type="term" value="F:iron ion binding"/>
    <property type="evidence" value="ECO:0007669"/>
    <property type="project" value="InterPro"/>
</dbReference>
<evidence type="ECO:0000313" key="7">
    <source>
        <dbReference type="EMBL" id="CAG8953710.1"/>
    </source>
</evidence>
<dbReference type="GO" id="GO:0020037">
    <property type="term" value="F:heme binding"/>
    <property type="evidence" value="ECO:0007669"/>
    <property type="project" value="InterPro"/>
</dbReference>
<evidence type="ECO:0000256" key="1">
    <source>
        <dbReference type="ARBA" id="ARBA00001971"/>
    </source>
</evidence>
<organism evidence="7 8">
    <name type="scientific">Hymenoscyphus fraxineus</name>
    <dbReference type="NCBI Taxonomy" id="746836"/>
    <lineage>
        <taxon>Eukaryota</taxon>
        <taxon>Fungi</taxon>
        <taxon>Dikarya</taxon>
        <taxon>Ascomycota</taxon>
        <taxon>Pezizomycotina</taxon>
        <taxon>Leotiomycetes</taxon>
        <taxon>Helotiales</taxon>
        <taxon>Helotiaceae</taxon>
        <taxon>Hymenoscyphus</taxon>
    </lineage>
</organism>
<keyword evidence="8" id="KW-1185">Reference proteome</keyword>
<dbReference type="PANTHER" id="PTHR24305">
    <property type="entry name" value="CYTOCHROME P450"/>
    <property type="match status" value="1"/>
</dbReference>
<keyword evidence="6" id="KW-0812">Transmembrane</keyword>
<name>A0A9N9KT37_9HELO</name>
<dbReference type="InterPro" id="IPR001128">
    <property type="entry name" value="Cyt_P450"/>
</dbReference>
<keyword evidence="5" id="KW-0503">Monooxygenase</keyword>
<dbReference type="SUPFAM" id="SSF48264">
    <property type="entry name" value="Cytochrome P450"/>
    <property type="match status" value="1"/>
</dbReference>
<protein>
    <recommendedName>
        <fullName evidence="9">Cytochrome P450</fullName>
    </recommendedName>
</protein>
<evidence type="ECO:0000313" key="8">
    <source>
        <dbReference type="Proteomes" id="UP000696280"/>
    </source>
</evidence>